<dbReference type="EMBL" id="BKCJ011187685">
    <property type="protein sequence ID" value="GFD00868.1"/>
    <property type="molecule type" value="Genomic_DNA"/>
</dbReference>
<name>A0A699SV12_TANCI</name>
<keyword evidence="2" id="KW-0119">Carbohydrate metabolism</keyword>
<dbReference type="GO" id="GO:0005980">
    <property type="term" value="P:glycogen catabolic process"/>
    <property type="evidence" value="ECO:0007669"/>
    <property type="project" value="TreeGrafter"/>
</dbReference>
<feature type="region of interest" description="Disordered" evidence="3">
    <location>
        <begin position="1"/>
        <end position="73"/>
    </location>
</feature>
<keyword evidence="2" id="KW-0328">Glycosyltransferase</keyword>
<feature type="non-terminal residue" evidence="4">
    <location>
        <position position="1"/>
    </location>
</feature>
<feature type="compositionally biased region" description="Low complexity" evidence="3">
    <location>
        <begin position="38"/>
        <end position="48"/>
    </location>
</feature>
<proteinExistence type="inferred from homology"/>
<evidence type="ECO:0000256" key="2">
    <source>
        <dbReference type="RuleBase" id="RU000587"/>
    </source>
</evidence>
<comment type="function">
    <text evidence="2">Allosteric enzyme that catalyzes the rate-limiting step in glycogen catabolism, the phosphorolytic cleavage of glycogen to produce glucose-1-phosphate, and plays a central role in maintaining cellular and organismal glucose homeostasis.</text>
</comment>
<comment type="similarity">
    <text evidence="1 2">Belongs to the glycogen phosphorylase family.</text>
</comment>
<dbReference type="Pfam" id="PF00343">
    <property type="entry name" value="Phosphorylase"/>
    <property type="match status" value="1"/>
</dbReference>
<gene>
    <name evidence="4" type="ORF">Tci_872837</name>
</gene>
<dbReference type="InterPro" id="IPR000811">
    <property type="entry name" value="Glyco_trans_35"/>
</dbReference>
<dbReference type="AlphaFoldDB" id="A0A699SV12"/>
<dbReference type="PANTHER" id="PTHR11468:SF3">
    <property type="entry name" value="GLYCOGEN PHOSPHORYLASE, LIVER FORM"/>
    <property type="match status" value="1"/>
</dbReference>
<dbReference type="EC" id="2.4.1.1" evidence="2"/>
<sequence length="186" mass="20621">HQRRIGAAHSVDAQDRVRAAAQALSRPHQQQNQRHHLPPLAVPVQPAADSDAGQGTGRAGARQSRNRVAETGARLHSKRALAAIVQDRMGITLNPEAMFDVQVKRIHEYKRQLLNLFHTVALYQAMRADPSTNWVPRVKIFAGKAAASYHSAKLIIKLANDIARTVNNDPTLRGRLKVVFIPNYNV</sequence>
<evidence type="ECO:0000313" key="4">
    <source>
        <dbReference type="EMBL" id="GFD00868.1"/>
    </source>
</evidence>
<dbReference type="GO" id="GO:0005737">
    <property type="term" value="C:cytoplasm"/>
    <property type="evidence" value="ECO:0007669"/>
    <property type="project" value="TreeGrafter"/>
</dbReference>
<keyword evidence="2" id="KW-0808">Transferase</keyword>
<evidence type="ECO:0000256" key="1">
    <source>
        <dbReference type="ARBA" id="ARBA00006047"/>
    </source>
</evidence>
<dbReference type="Gene3D" id="3.40.50.2000">
    <property type="entry name" value="Glycogen Phosphorylase B"/>
    <property type="match status" value="1"/>
</dbReference>
<comment type="catalytic activity">
    <reaction evidence="2">
        <text>[(1-&gt;4)-alpha-D-glucosyl](n) + phosphate = [(1-&gt;4)-alpha-D-glucosyl](n-1) + alpha-D-glucose 1-phosphate</text>
        <dbReference type="Rhea" id="RHEA:41732"/>
        <dbReference type="Rhea" id="RHEA-COMP:9584"/>
        <dbReference type="Rhea" id="RHEA-COMP:9586"/>
        <dbReference type="ChEBI" id="CHEBI:15444"/>
        <dbReference type="ChEBI" id="CHEBI:43474"/>
        <dbReference type="ChEBI" id="CHEBI:58601"/>
        <dbReference type="EC" id="2.4.1.1"/>
    </reaction>
</comment>
<keyword evidence="2" id="KW-0663">Pyridoxal phosphate</keyword>
<evidence type="ECO:0000256" key="3">
    <source>
        <dbReference type="SAM" id="MobiDB-lite"/>
    </source>
</evidence>
<dbReference type="GO" id="GO:0008184">
    <property type="term" value="F:glycogen phosphorylase activity"/>
    <property type="evidence" value="ECO:0007669"/>
    <property type="project" value="InterPro"/>
</dbReference>
<protein>
    <recommendedName>
        <fullName evidence="2">Alpha-1,4 glucan phosphorylase</fullName>
        <ecNumber evidence="2">2.4.1.1</ecNumber>
    </recommendedName>
</protein>
<organism evidence="4">
    <name type="scientific">Tanacetum cinerariifolium</name>
    <name type="common">Dalmatian daisy</name>
    <name type="synonym">Chrysanthemum cinerariifolium</name>
    <dbReference type="NCBI Taxonomy" id="118510"/>
    <lineage>
        <taxon>Eukaryota</taxon>
        <taxon>Viridiplantae</taxon>
        <taxon>Streptophyta</taxon>
        <taxon>Embryophyta</taxon>
        <taxon>Tracheophyta</taxon>
        <taxon>Spermatophyta</taxon>
        <taxon>Magnoliopsida</taxon>
        <taxon>eudicotyledons</taxon>
        <taxon>Gunneridae</taxon>
        <taxon>Pentapetalae</taxon>
        <taxon>asterids</taxon>
        <taxon>campanulids</taxon>
        <taxon>Asterales</taxon>
        <taxon>Asteraceae</taxon>
        <taxon>Asteroideae</taxon>
        <taxon>Anthemideae</taxon>
        <taxon>Anthemidinae</taxon>
        <taxon>Tanacetum</taxon>
    </lineage>
</organism>
<accession>A0A699SV12</accession>
<comment type="cofactor">
    <cofactor evidence="2">
        <name>pyridoxal 5'-phosphate</name>
        <dbReference type="ChEBI" id="CHEBI:597326"/>
    </cofactor>
</comment>
<feature type="non-terminal residue" evidence="4">
    <location>
        <position position="186"/>
    </location>
</feature>
<reference evidence="4" key="1">
    <citation type="journal article" date="2019" name="Sci. Rep.">
        <title>Draft genome of Tanacetum cinerariifolium, the natural source of mosquito coil.</title>
        <authorList>
            <person name="Yamashiro T."/>
            <person name="Shiraishi A."/>
            <person name="Satake H."/>
            <person name="Nakayama K."/>
        </authorList>
    </citation>
    <scope>NUCLEOTIDE SEQUENCE</scope>
</reference>
<dbReference type="PANTHER" id="PTHR11468">
    <property type="entry name" value="GLYCOGEN PHOSPHORYLASE"/>
    <property type="match status" value="1"/>
</dbReference>
<dbReference type="SUPFAM" id="SSF53756">
    <property type="entry name" value="UDP-Glycosyltransferase/glycogen phosphorylase"/>
    <property type="match status" value="1"/>
</dbReference>
<dbReference type="GO" id="GO:0030170">
    <property type="term" value="F:pyridoxal phosphate binding"/>
    <property type="evidence" value="ECO:0007669"/>
    <property type="project" value="TreeGrafter"/>
</dbReference>
<comment type="caution">
    <text evidence="4">The sequence shown here is derived from an EMBL/GenBank/DDBJ whole genome shotgun (WGS) entry which is preliminary data.</text>
</comment>